<reference evidence="2 3" key="1">
    <citation type="submission" date="2020-02" db="EMBL/GenBank/DDBJ databases">
        <title>Draft genome sequence of Lactococcus sp. Hs30E4-3.</title>
        <authorList>
            <person name="Noda S."/>
            <person name="Yuki M."/>
            <person name="Ohkuma M."/>
        </authorList>
    </citation>
    <scope>NUCLEOTIDE SEQUENCE [LARGE SCALE GENOMIC DNA]</scope>
    <source>
        <strain evidence="2 3">Hs30E4-3</strain>
    </source>
</reference>
<organism evidence="2 3">
    <name type="scientific">Pseudolactococcus hodotermopsidis</name>
    <dbReference type="NCBI Taxonomy" id="2709157"/>
    <lineage>
        <taxon>Bacteria</taxon>
        <taxon>Bacillati</taxon>
        <taxon>Bacillota</taxon>
        <taxon>Bacilli</taxon>
        <taxon>Lactobacillales</taxon>
        <taxon>Streptococcaceae</taxon>
        <taxon>Pseudolactococcus</taxon>
    </lineage>
</organism>
<dbReference type="InterPro" id="IPR010982">
    <property type="entry name" value="Lambda_DNA-bd_dom_sf"/>
</dbReference>
<dbReference type="GO" id="GO:0003677">
    <property type="term" value="F:DNA binding"/>
    <property type="evidence" value="ECO:0007669"/>
    <property type="project" value="InterPro"/>
</dbReference>
<accession>A0A6A0BFB9</accession>
<feature type="domain" description="HTH cro/C1-type" evidence="1">
    <location>
        <begin position="8"/>
        <end position="63"/>
    </location>
</feature>
<comment type="caution">
    <text evidence="2">The sequence shown here is derived from an EMBL/GenBank/DDBJ whole genome shotgun (WGS) entry which is preliminary data.</text>
</comment>
<dbReference type="Proteomes" id="UP000480303">
    <property type="component" value="Unassembled WGS sequence"/>
</dbReference>
<evidence type="ECO:0000313" key="2">
    <source>
        <dbReference type="EMBL" id="GFH43395.1"/>
    </source>
</evidence>
<dbReference type="Pfam" id="PF01381">
    <property type="entry name" value="HTH_3"/>
    <property type="match status" value="1"/>
</dbReference>
<dbReference type="InterPro" id="IPR001387">
    <property type="entry name" value="Cro/C1-type_HTH"/>
</dbReference>
<dbReference type="RefSeq" id="WP_172209831.1">
    <property type="nucleotide sequence ID" value="NZ_BLLI01000088.1"/>
</dbReference>
<name>A0A6A0BFB9_9LACT</name>
<evidence type="ECO:0000259" key="1">
    <source>
        <dbReference type="PROSITE" id="PS50943"/>
    </source>
</evidence>
<dbReference type="CDD" id="cd00093">
    <property type="entry name" value="HTH_XRE"/>
    <property type="match status" value="1"/>
</dbReference>
<protein>
    <submittedName>
        <fullName evidence="2">Putative Cro-like protein, phage associated</fullName>
    </submittedName>
</protein>
<proteinExistence type="predicted"/>
<dbReference type="AlphaFoldDB" id="A0A6A0BFB9"/>
<dbReference type="Gene3D" id="1.10.260.40">
    <property type="entry name" value="lambda repressor-like DNA-binding domains"/>
    <property type="match status" value="1"/>
</dbReference>
<dbReference type="SMART" id="SM00530">
    <property type="entry name" value="HTH_XRE"/>
    <property type="match status" value="1"/>
</dbReference>
<dbReference type="EMBL" id="BLLI01000088">
    <property type="protein sequence ID" value="GFH43395.1"/>
    <property type="molecule type" value="Genomic_DNA"/>
</dbReference>
<gene>
    <name evidence="2" type="ORF">Hs30E_19460</name>
</gene>
<sequence>MFVNLKRLKAERVAKGMTQDEISKNLEWSKAKYTKLENGYSKLGADDLAKIANIIGIEDMNIFFNFDVDEMERERTKQLVS</sequence>
<dbReference type="SUPFAM" id="SSF47413">
    <property type="entry name" value="lambda repressor-like DNA-binding domains"/>
    <property type="match status" value="1"/>
</dbReference>
<evidence type="ECO:0000313" key="3">
    <source>
        <dbReference type="Proteomes" id="UP000480303"/>
    </source>
</evidence>
<keyword evidence="3" id="KW-1185">Reference proteome</keyword>
<dbReference type="PROSITE" id="PS50943">
    <property type="entry name" value="HTH_CROC1"/>
    <property type="match status" value="1"/>
</dbReference>